<name>A0A917FFL0_9HYPH</name>
<dbReference type="AlphaFoldDB" id="A0A917FFL0"/>
<feature type="transmembrane region" description="Helical" evidence="4">
    <location>
        <begin position="304"/>
        <end position="324"/>
    </location>
</feature>
<keyword evidence="4" id="KW-0472">Membrane</keyword>
<dbReference type="Gene3D" id="6.10.340.10">
    <property type="match status" value="1"/>
</dbReference>
<dbReference type="EMBL" id="BMCT01000008">
    <property type="protein sequence ID" value="GGF80022.1"/>
    <property type="molecule type" value="Genomic_DNA"/>
</dbReference>
<dbReference type="SUPFAM" id="SSF58104">
    <property type="entry name" value="Methyl-accepting chemotaxis protein (MCP) signaling domain"/>
    <property type="match status" value="1"/>
</dbReference>
<dbReference type="InterPro" id="IPR003660">
    <property type="entry name" value="HAMP_dom"/>
</dbReference>
<evidence type="ECO:0000256" key="4">
    <source>
        <dbReference type="SAM" id="Phobius"/>
    </source>
</evidence>
<evidence type="ECO:0000313" key="8">
    <source>
        <dbReference type="Proteomes" id="UP000606044"/>
    </source>
</evidence>
<dbReference type="PANTHER" id="PTHR32089:SF112">
    <property type="entry name" value="LYSOZYME-LIKE PROTEIN-RELATED"/>
    <property type="match status" value="1"/>
</dbReference>
<dbReference type="GO" id="GO:0004888">
    <property type="term" value="F:transmembrane signaling receptor activity"/>
    <property type="evidence" value="ECO:0007669"/>
    <property type="project" value="InterPro"/>
</dbReference>
<keyword evidence="4" id="KW-1133">Transmembrane helix</keyword>
<gene>
    <name evidence="7" type="ORF">GCM10007301_45200</name>
</gene>
<keyword evidence="8" id="KW-1185">Reference proteome</keyword>
<evidence type="ECO:0000256" key="1">
    <source>
        <dbReference type="ARBA" id="ARBA00023224"/>
    </source>
</evidence>
<feature type="domain" description="Methyl-accepting transducer" evidence="5">
    <location>
        <begin position="411"/>
        <end position="654"/>
    </location>
</feature>
<dbReference type="PANTHER" id="PTHR32089">
    <property type="entry name" value="METHYL-ACCEPTING CHEMOTAXIS PROTEIN MCPB"/>
    <property type="match status" value="1"/>
</dbReference>
<organism evidence="7 8">
    <name type="scientific">Azorhizobium oxalatiphilum</name>
    <dbReference type="NCBI Taxonomy" id="980631"/>
    <lineage>
        <taxon>Bacteria</taxon>
        <taxon>Pseudomonadati</taxon>
        <taxon>Pseudomonadota</taxon>
        <taxon>Alphaproteobacteria</taxon>
        <taxon>Hyphomicrobiales</taxon>
        <taxon>Xanthobacteraceae</taxon>
        <taxon>Azorhizobium</taxon>
    </lineage>
</organism>
<dbReference type="InterPro" id="IPR004089">
    <property type="entry name" value="MCPsignal_dom"/>
</dbReference>
<feature type="domain" description="HAMP" evidence="6">
    <location>
        <begin position="324"/>
        <end position="377"/>
    </location>
</feature>
<dbReference type="GO" id="GO:0016020">
    <property type="term" value="C:membrane"/>
    <property type="evidence" value="ECO:0007669"/>
    <property type="project" value="InterPro"/>
</dbReference>
<keyword evidence="4" id="KW-0812">Transmembrane</keyword>
<evidence type="ECO:0000256" key="2">
    <source>
        <dbReference type="ARBA" id="ARBA00029447"/>
    </source>
</evidence>
<dbReference type="Pfam" id="PF00015">
    <property type="entry name" value="MCPsignal"/>
    <property type="match status" value="1"/>
</dbReference>
<dbReference type="PROSITE" id="PS50111">
    <property type="entry name" value="CHEMOTAXIS_TRANSDUC_2"/>
    <property type="match status" value="1"/>
</dbReference>
<protein>
    <submittedName>
        <fullName evidence="7">Methyl-accepting chemotaxis protein</fullName>
    </submittedName>
</protein>
<keyword evidence="1 3" id="KW-0807">Transducer</keyword>
<dbReference type="SMART" id="SM00283">
    <property type="entry name" value="MA"/>
    <property type="match status" value="1"/>
</dbReference>
<dbReference type="CDD" id="cd06225">
    <property type="entry name" value="HAMP"/>
    <property type="match status" value="1"/>
</dbReference>
<dbReference type="Pfam" id="PF00672">
    <property type="entry name" value="HAMP"/>
    <property type="match status" value="1"/>
</dbReference>
<evidence type="ECO:0000256" key="3">
    <source>
        <dbReference type="PROSITE-ProRule" id="PRU00284"/>
    </source>
</evidence>
<dbReference type="PRINTS" id="PR00260">
    <property type="entry name" value="CHEMTRNSDUCR"/>
</dbReference>
<dbReference type="Gene3D" id="1.10.287.950">
    <property type="entry name" value="Methyl-accepting chemotaxis protein"/>
    <property type="match status" value="1"/>
</dbReference>
<reference evidence="7" key="1">
    <citation type="journal article" date="2014" name="Int. J. Syst. Evol. Microbiol.">
        <title>Complete genome sequence of Corynebacterium casei LMG S-19264T (=DSM 44701T), isolated from a smear-ripened cheese.</title>
        <authorList>
            <consortium name="US DOE Joint Genome Institute (JGI-PGF)"/>
            <person name="Walter F."/>
            <person name="Albersmeier A."/>
            <person name="Kalinowski J."/>
            <person name="Ruckert C."/>
        </authorList>
    </citation>
    <scope>NUCLEOTIDE SEQUENCE</scope>
    <source>
        <strain evidence="7">CCM 7897</strain>
    </source>
</reference>
<comment type="similarity">
    <text evidence="2">Belongs to the methyl-accepting chemotaxis (MCP) protein family.</text>
</comment>
<proteinExistence type="inferred from homology"/>
<evidence type="ECO:0000259" key="5">
    <source>
        <dbReference type="PROSITE" id="PS50111"/>
    </source>
</evidence>
<comment type="caution">
    <text evidence="7">The sequence shown here is derived from an EMBL/GenBank/DDBJ whole genome shotgun (WGS) entry which is preliminary data.</text>
</comment>
<evidence type="ECO:0000313" key="7">
    <source>
        <dbReference type="EMBL" id="GGF80022.1"/>
    </source>
</evidence>
<accession>A0A917FFL0</accession>
<dbReference type="GO" id="GO:0006935">
    <property type="term" value="P:chemotaxis"/>
    <property type="evidence" value="ECO:0007669"/>
    <property type="project" value="InterPro"/>
</dbReference>
<dbReference type="PROSITE" id="PS50885">
    <property type="entry name" value="HAMP"/>
    <property type="match status" value="1"/>
</dbReference>
<evidence type="ECO:0000259" key="6">
    <source>
        <dbReference type="PROSITE" id="PS50885"/>
    </source>
</evidence>
<dbReference type="InterPro" id="IPR004090">
    <property type="entry name" value="Chemotax_Me-accpt_rcpt"/>
</dbReference>
<dbReference type="Proteomes" id="UP000606044">
    <property type="component" value="Unassembled WGS sequence"/>
</dbReference>
<feature type="transmembrane region" description="Helical" evidence="4">
    <location>
        <begin position="6"/>
        <end position="28"/>
    </location>
</feature>
<reference evidence="7" key="2">
    <citation type="submission" date="2020-09" db="EMBL/GenBank/DDBJ databases">
        <authorList>
            <person name="Sun Q."/>
            <person name="Sedlacek I."/>
        </authorList>
    </citation>
    <scope>NUCLEOTIDE SEQUENCE</scope>
    <source>
        <strain evidence="7">CCM 7897</strain>
    </source>
</reference>
<dbReference type="RefSeq" id="WP_244644610.1">
    <property type="nucleotide sequence ID" value="NZ_BMCT01000008.1"/>
</dbReference>
<sequence>MAKLKLGIGLKLGIVSGLLVLLSAGVIVSRQVAMSHIEAATAESRKQTAMFVQLQEVDMLLANIRETSAEMRLSYASLENENLLRKINGDVASVGKRLDGAIALDIPEADRERFRQLKRLFDNISVIAADIYMTETAQLAATDARPGLRVAARVTFTNLANQLTSIGDTETAEAVAPLDNVLNQITLASWSYLIEGDVKQLNFLNVNADTGRRILEEAKERLGGITSLAPDLAAAQKAYTDYVATIRASLAQVQERQKIVTERATPTVTEAQALLKTLIGEGVQRYQAADANAAGALAQGMTQILIFSIVAIIAAVCAALYSVFGIARPIRHVSAAMGHVSDGDLHADIPYETRGDEVGDQARALIVFRDGLAEAERHREERAASERKAAEHRKAEMAALADRFEAAVGAVVETVASAAGELQRAAQTLSTTAEETTQQASAVAAAANEATLNVQTVAAAVEQLSASAREIGNRLSRSSEVAGRAVDEVDQTNDRMTELRGSADHIGTIVSLIDNIADQTNLLALNATIESARAGDAGRGFAVVAQEVKQLAGQTAKATADISERITGIQGSTGHVLGAITGIARTIGEISEGTTAIAAAMEEQNATTAEVSRNIQQAATGTGVVTTSIAGVERAAQASSSAATQVLTSATDLSKQAVALRGEVQRFLDTVRAA</sequence>
<dbReference type="GO" id="GO:0007165">
    <property type="term" value="P:signal transduction"/>
    <property type="evidence" value="ECO:0007669"/>
    <property type="project" value="UniProtKB-KW"/>
</dbReference>
<dbReference type="SMART" id="SM00304">
    <property type="entry name" value="HAMP"/>
    <property type="match status" value="2"/>
</dbReference>